<name>A0AAV7SNI7_PLEWA</name>
<comment type="caution">
    <text evidence="1">The sequence shown here is derived from an EMBL/GenBank/DDBJ whole genome shotgun (WGS) entry which is preliminary data.</text>
</comment>
<evidence type="ECO:0000313" key="2">
    <source>
        <dbReference type="Proteomes" id="UP001066276"/>
    </source>
</evidence>
<reference evidence="1" key="1">
    <citation type="journal article" date="2022" name="bioRxiv">
        <title>Sequencing and chromosome-scale assembly of the giantPleurodeles waltlgenome.</title>
        <authorList>
            <person name="Brown T."/>
            <person name="Elewa A."/>
            <person name="Iarovenko S."/>
            <person name="Subramanian E."/>
            <person name="Araus A.J."/>
            <person name="Petzold A."/>
            <person name="Susuki M."/>
            <person name="Suzuki K.-i.T."/>
            <person name="Hayashi T."/>
            <person name="Toyoda A."/>
            <person name="Oliveira C."/>
            <person name="Osipova E."/>
            <person name="Leigh N.D."/>
            <person name="Simon A."/>
            <person name="Yun M.H."/>
        </authorList>
    </citation>
    <scope>NUCLEOTIDE SEQUENCE</scope>
    <source>
        <strain evidence="1">20211129_DDA</strain>
        <tissue evidence="1">Liver</tissue>
    </source>
</reference>
<sequence length="144" mass="15378">MADRLREAPAPLLQDEYLLGAGMHRRGGTGGPATGRTSGCNRHPSLWWLGSALTACVRTAYGVVWKMAAGRDEPCLVRPQLQLLHGLHLSTAHVSLPPGDQPAFDTWMGKTLVTLSCSSRASPVPLCFGGLQASRGRPPGPREQ</sequence>
<dbReference type="EMBL" id="JANPWB010000008">
    <property type="protein sequence ID" value="KAJ1165679.1"/>
    <property type="molecule type" value="Genomic_DNA"/>
</dbReference>
<organism evidence="1 2">
    <name type="scientific">Pleurodeles waltl</name>
    <name type="common">Iberian ribbed newt</name>
    <dbReference type="NCBI Taxonomy" id="8319"/>
    <lineage>
        <taxon>Eukaryota</taxon>
        <taxon>Metazoa</taxon>
        <taxon>Chordata</taxon>
        <taxon>Craniata</taxon>
        <taxon>Vertebrata</taxon>
        <taxon>Euteleostomi</taxon>
        <taxon>Amphibia</taxon>
        <taxon>Batrachia</taxon>
        <taxon>Caudata</taxon>
        <taxon>Salamandroidea</taxon>
        <taxon>Salamandridae</taxon>
        <taxon>Pleurodelinae</taxon>
        <taxon>Pleurodeles</taxon>
    </lineage>
</organism>
<gene>
    <name evidence="1" type="ORF">NDU88_006096</name>
</gene>
<accession>A0AAV7SNI7</accession>
<evidence type="ECO:0000313" key="1">
    <source>
        <dbReference type="EMBL" id="KAJ1165679.1"/>
    </source>
</evidence>
<protein>
    <submittedName>
        <fullName evidence="1">Uncharacterized protein</fullName>
    </submittedName>
</protein>
<dbReference type="AlphaFoldDB" id="A0AAV7SNI7"/>
<keyword evidence="2" id="KW-1185">Reference proteome</keyword>
<proteinExistence type="predicted"/>
<dbReference type="Proteomes" id="UP001066276">
    <property type="component" value="Chromosome 4_2"/>
</dbReference>